<feature type="transmembrane region" description="Helical" evidence="2">
    <location>
        <begin position="98"/>
        <end position="120"/>
    </location>
</feature>
<evidence type="ECO:0000313" key="4">
    <source>
        <dbReference type="Proteomes" id="UP001549920"/>
    </source>
</evidence>
<feature type="region of interest" description="Disordered" evidence="1">
    <location>
        <begin position="493"/>
        <end position="539"/>
    </location>
</feature>
<feature type="region of interest" description="Disordered" evidence="1">
    <location>
        <begin position="335"/>
        <end position="355"/>
    </location>
</feature>
<feature type="compositionally biased region" description="Polar residues" evidence="1">
    <location>
        <begin position="714"/>
        <end position="728"/>
    </location>
</feature>
<dbReference type="EMBL" id="JBEUOH010000028">
    <property type="protein sequence ID" value="KAL0859307.1"/>
    <property type="molecule type" value="Genomic_DNA"/>
</dbReference>
<proteinExistence type="predicted"/>
<feature type="compositionally biased region" description="Low complexity" evidence="1">
    <location>
        <begin position="526"/>
        <end position="535"/>
    </location>
</feature>
<feature type="compositionally biased region" description="Basic and acidic residues" evidence="1">
    <location>
        <begin position="502"/>
        <end position="523"/>
    </location>
</feature>
<feature type="compositionally biased region" description="Basic and acidic residues" evidence="1">
    <location>
        <begin position="696"/>
        <end position="713"/>
    </location>
</feature>
<feature type="compositionally biased region" description="Basic and acidic residues" evidence="1">
    <location>
        <begin position="67"/>
        <end position="85"/>
    </location>
</feature>
<keyword evidence="2" id="KW-0472">Membrane</keyword>
<protein>
    <submittedName>
        <fullName evidence="3">Uncharacterized protein</fullName>
    </submittedName>
</protein>
<evidence type="ECO:0000313" key="3">
    <source>
        <dbReference type="EMBL" id="KAL0859307.1"/>
    </source>
</evidence>
<feature type="region of interest" description="Disordered" evidence="1">
    <location>
        <begin position="648"/>
        <end position="682"/>
    </location>
</feature>
<feature type="region of interest" description="Disordered" evidence="1">
    <location>
        <begin position="879"/>
        <end position="902"/>
    </location>
</feature>
<evidence type="ECO:0000256" key="1">
    <source>
        <dbReference type="SAM" id="MobiDB-lite"/>
    </source>
</evidence>
<feature type="compositionally biased region" description="Basic and acidic residues" evidence="1">
    <location>
        <begin position="32"/>
        <end position="55"/>
    </location>
</feature>
<feature type="compositionally biased region" description="Polar residues" evidence="1">
    <location>
        <begin position="880"/>
        <end position="900"/>
    </location>
</feature>
<evidence type="ECO:0000256" key="2">
    <source>
        <dbReference type="SAM" id="Phobius"/>
    </source>
</evidence>
<name>A0ABR3H3C1_LOXSC</name>
<feature type="region of interest" description="Disordered" evidence="1">
    <location>
        <begin position="156"/>
        <end position="190"/>
    </location>
</feature>
<sequence>MFLIRLSRNILPHNEKHGKKSDKETQSPVLKVFKEMIQRENNDPEKANLLKEKQENRKRRQYSGTRSKSERVNRSGDSSSSEKNRRNVHLKKIISSEYTCIACLGVMFLLTVLIAFVVLFKTVPIEAKAKGGHAKVATKKPREFGSDVLKRKIDQIQRGKDEMTRSERRRIGADGDVSRRPSESVRSDSELSSVLDAEKLNDGLSSERLRNFYKKLIQTDAQIRSLKKSVNEYTQTNYDEAKFKYPDRSKRSLRLRAPKSLLRYDIKKEAKTPILTENNLAEIRQFNLFYPPLSAVNYTNKKNKKCKRFLNGTEVPTGFVIEKKQILVQYKPHDNRKVPKCSHAPKDSKSHEKQLKHPFYKNTQRLDELLDQFLDKHLPEIMEDPFGVDVLFKQNKDVKTQKTNVKIENEKVTKNGFFVTKKPVAGKVKNKEKNDKHQSTDKLFKFDHNRFVSKPMNILGRTPSLLERVPHIRKLLQVDEEDEEGLGYEDFKEVLADDTEAHDETDKSQDRKKRMDDDREQDFKIPNNPYKYNPPGVHNPNWKGPMPLYPDELSSMIKQAAIENVENFNKIHIPSNDKDSSETDSLETYLNDMEYIENYSDNKFQKLAKMAQAYSDYGVLEGKKESSSNEKVMDGKNAERRVKLSINKGNTIQKQQQQQQQAMDKMETTTKKPDPNEYPDSSIVFTFAKNGRRSLKSVEDDPDKTIENKDRTTNNESQLLTNSESGNFKENITANYTSNTNAGSAENTQNNNIISAILNLNEPRERNGNSSEMAALSDFFMMMSNWFSVMAGFETSSETNDPKSNIIKLITKSDTFSTTPKRNESIEFPMYDSDMIENIGHRSRVLMSLEENNDKSTDMADVTEISTILMKVKDEDLTKDVSTSPDTLSTTETVTANASPSKLKDKEFSLTKSERSKDNKTLVKRNVPEDSNLIFWNDIYDDEYGVKMDPIDSINFMRKSGNWIQDKVKNFANNFRGKDKMNMNNYGTFKRRVLHPSLIYKKYSKRDADTEEKGGFAALTAKMKEVCKEAAKAVQQTKNVQVRQDDKEDSMTTSLMQQLVRLMTDLIDFQVQQKTCVKLPPDLQEFLVWLTSPNDENIDFRNQKTSYHESNSFVLDLVTTPSSEKEEIHADSRSECLGTLHAVQDLMQQYDEMTDEDKSKMTGIRDYLENQLQFLHKQLATFDGYKVSTMFEDLNPSYRFRRDLLAKGQNHRKKLNRFRSRRNRRNRFKRKFLKNFGKKHTRTTASIYDGFAMTEVNKLKNKNVKRNLKDVYYKALDDAKKSTTFKTTLKDEMEGFDHAQIVRIDN</sequence>
<dbReference type="Proteomes" id="UP001549920">
    <property type="component" value="Unassembled WGS sequence"/>
</dbReference>
<accession>A0ABR3H3C1</accession>
<reference evidence="3 4" key="1">
    <citation type="submission" date="2024-06" db="EMBL/GenBank/DDBJ databases">
        <title>A chromosome-level genome assembly of beet webworm, Loxostege sticticalis.</title>
        <authorList>
            <person name="Zhang Y."/>
        </authorList>
    </citation>
    <scope>NUCLEOTIDE SEQUENCE [LARGE SCALE GENOMIC DNA]</scope>
    <source>
        <strain evidence="3">AQ026</strain>
        <tissue evidence="3">Whole body</tissue>
    </source>
</reference>
<organism evidence="3 4">
    <name type="scientific">Loxostege sticticalis</name>
    <name type="common">Beet webworm moth</name>
    <dbReference type="NCBI Taxonomy" id="481309"/>
    <lineage>
        <taxon>Eukaryota</taxon>
        <taxon>Metazoa</taxon>
        <taxon>Ecdysozoa</taxon>
        <taxon>Arthropoda</taxon>
        <taxon>Hexapoda</taxon>
        <taxon>Insecta</taxon>
        <taxon>Pterygota</taxon>
        <taxon>Neoptera</taxon>
        <taxon>Endopterygota</taxon>
        <taxon>Lepidoptera</taxon>
        <taxon>Glossata</taxon>
        <taxon>Ditrysia</taxon>
        <taxon>Pyraloidea</taxon>
        <taxon>Crambidae</taxon>
        <taxon>Pyraustinae</taxon>
        <taxon>Loxostege</taxon>
    </lineage>
</organism>
<comment type="caution">
    <text evidence="3">The sequence shown here is derived from an EMBL/GenBank/DDBJ whole genome shotgun (WGS) entry which is preliminary data.</text>
</comment>
<keyword evidence="4" id="KW-1185">Reference proteome</keyword>
<keyword evidence="2" id="KW-0812">Transmembrane</keyword>
<feature type="region of interest" description="Disordered" evidence="1">
    <location>
        <begin position="1"/>
        <end position="85"/>
    </location>
</feature>
<feature type="compositionally biased region" description="Basic and acidic residues" evidence="1">
    <location>
        <begin position="344"/>
        <end position="355"/>
    </location>
</feature>
<feature type="region of interest" description="Disordered" evidence="1">
    <location>
        <begin position="694"/>
        <end position="728"/>
    </location>
</feature>
<feature type="compositionally biased region" description="Basic and acidic residues" evidence="1">
    <location>
        <begin position="664"/>
        <end position="675"/>
    </location>
</feature>
<keyword evidence="2" id="KW-1133">Transmembrane helix</keyword>
<gene>
    <name evidence="3" type="ORF">ABMA27_011109</name>
</gene>
<feature type="compositionally biased region" description="Basic and acidic residues" evidence="1">
    <location>
        <begin position="156"/>
        <end position="189"/>
    </location>
</feature>